<gene>
    <name evidence="1" type="ORF">R3P38DRAFT_2931777</name>
</gene>
<organism evidence="1 2">
    <name type="scientific">Favolaschia claudopus</name>
    <dbReference type="NCBI Taxonomy" id="2862362"/>
    <lineage>
        <taxon>Eukaryota</taxon>
        <taxon>Fungi</taxon>
        <taxon>Dikarya</taxon>
        <taxon>Basidiomycota</taxon>
        <taxon>Agaricomycotina</taxon>
        <taxon>Agaricomycetes</taxon>
        <taxon>Agaricomycetidae</taxon>
        <taxon>Agaricales</taxon>
        <taxon>Marasmiineae</taxon>
        <taxon>Mycenaceae</taxon>
        <taxon>Favolaschia</taxon>
    </lineage>
</organism>
<accession>A0AAW0BTY1</accession>
<dbReference type="AlphaFoldDB" id="A0AAW0BTY1"/>
<evidence type="ECO:0000313" key="1">
    <source>
        <dbReference type="EMBL" id="KAK7029848.1"/>
    </source>
</evidence>
<dbReference type="EMBL" id="JAWWNJ010000026">
    <property type="protein sequence ID" value="KAK7029848.1"/>
    <property type="molecule type" value="Genomic_DNA"/>
</dbReference>
<reference evidence="1 2" key="1">
    <citation type="journal article" date="2024" name="J Genomics">
        <title>Draft genome sequencing and assembly of Favolaschia claudopus CIRM-BRFM 2984 isolated from oak limbs.</title>
        <authorList>
            <person name="Navarro D."/>
            <person name="Drula E."/>
            <person name="Chaduli D."/>
            <person name="Cazenave R."/>
            <person name="Ahrendt S."/>
            <person name="Wang J."/>
            <person name="Lipzen A."/>
            <person name="Daum C."/>
            <person name="Barry K."/>
            <person name="Grigoriev I.V."/>
            <person name="Favel A."/>
            <person name="Rosso M.N."/>
            <person name="Martin F."/>
        </authorList>
    </citation>
    <scope>NUCLEOTIDE SEQUENCE [LARGE SCALE GENOMIC DNA]</scope>
    <source>
        <strain evidence="1 2">CIRM-BRFM 2984</strain>
    </source>
</reference>
<name>A0AAW0BTY1_9AGAR</name>
<comment type="caution">
    <text evidence="1">The sequence shown here is derived from an EMBL/GenBank/DDBJ whole genome shotgun (WGS) entry which is preliminary data.</text>
</comment>
<keyword evidence="2" id="KW-1185">Reference proteome</keyword>
<sequence length="276" mass="31568">MIETPAADSIPWSFLTRYCEVSCRWVASQDGDSGRLAAYRNLTNLIDLRMDLPDHIFLQAATVPVVLPNVRSVSLRLHGLYGSIQALAMPMLEEFNIEFSHLSHTSYLVDPYAAFHPVLCLFPRRCHSPSHVRVLRAMSGSVFPPFDCASALEQFPNLVELSLNIPYVVSNTLVSRLVPHDGNLPLAPKLERIHFPNRSLLHNDCLWQNFVEMLYARFRPTVHGVSRLQTFEFPTDSRAYDFDVVAGLKTLRERNHWDIRVGSDCVFPAWDEWRMC</sequence>
<protein>
    <submittedName>
        <fullName evidence="1">Uncharacterized protein</fullName>
    </submittedName>
</protein>
<evidence type="ECO:0000313" key="2">
    <source>
        <dbReference type="Proteomes" id="UP001362999"/>
    </source>
</evidence>
<dbReference type="Proteomes" id="UP001362999">
    <property type="component" value="Unassembled WGS sequence"/>
</dbReference>
<proteinExistence type="predicted"/>